<sequence length="69" mass="8334">MGYYLGKTEVRPSSQENTEYVKLFNLYVWNVKDPNQQERRQSGYTDSIRPYPAWLSLAYWSVGHNYQFY</sequence>
<name>A0A2M7QI43_9BACT</name>
<evidence type="ECO:0000313" key="2">
    <source>
        <dbReference type="Proteomes" id="UP000229401"/>
    </source>
</evidence>
<gene>
    <name evidence="1" type="ORF">COY87_05035</name>
</gene>
<protein>
    <submittedName>
        <fullName evidence="1">Uncharacterized protein</fullName>
    </submittedName>
</protein>
<dbReference type="EMBL" id="PFLI01000174">
    <property type="protein sequence ID" value="PIY71656.1"/>
    <property type="molecule type" value="Genomic_DNA"/>
</dbReference>
<organism evidence="1 2">
    <name type="scientific">Candidatus Roizmanbacteria bacterium CG_4_10_14_0_8_um_filter_33_9</name>
    <dbReference type="NCBI Taxonomy" id="1974826"/>
    <lineage>
        <taxon>Bacteria</taxon>
        <taxon>Candidatus Roizmaniibacteriota</taxon>
    </lineage>
</organism>
<dbReference type="AlphaFoldDB" id="A0A2M7QI43"/>
<reference evidence="2" key="1">
    <citation type="submission" date="2017-09" db="EMBL/GenBank/DDBJ databases">
        <title>Depth-based differentiation of microbial function through sediment-hosted aquifers and enrichment of novel symbionts in the deep terrestrial subsurface.</title>
        <authorList>
            <person name="Probst A.J."/>
            <person name="Ladd B."/>
            <person name="Jarett J.K."/>
            <person name="Geller-Mcgrath D.E."/>
            <person name="Sieber C.M.K."/>
            <person name="Emerson J.B."/>
            <person name="Anantharaman K."/>
            <person name="Thomas B.C."/>
            <person name="Malmstrom R."/>
            <person name="Stieglmeier M."/>
            <person name="Klingl A."/>
            <person name="Woyke T."/>
            <person name="Ryan C.M."/>
            <person name="Banfield J.F."/>
        </authorList>
    </citation>
    <scope>NUCLEOTIDE SEQUENCE [LARGE SCALE GENOMIC DNA]</scope>
</reference>
<evidence type="ECO:0000313" key="1">
    <source>
        <dbReference type="EMBL" id="PIY71656.1"/>
    </source>
</evidence>
<proteinExistence type="predicted"/>
<comment type="caution">
    <text evidence="1">The sequence shown here is derived from an EMBL/GenBank/DDBJ whole genome shotgun (WGS) entry which is preliminary data.</text>
</comment>
<accession>A0A2M7QI43</accession>
<dbReference type="Proteomes" id="UP000229401">
    <property type="component" value="Unassembled WGS sequence"/>
</dbReference>